<gene>
    <name evidence="3" type="primary">sctC</name>
    <name evidence="8" type="ORF">D1Z90_11790</name>
</gene>
<dbReference type="InterPro" id="IPR050810">
    <property type="entry name" value="Bact_Secretion_Sys_Channel"/>
</dbReference>
<dbReference type="NCBIfam" id="TIGR02516">
    <property type="entry name" value="type_III_yscC"/>
    <property type="match status" value="1"/>
</dbReference>
<keyword evidence="3" id="KW-0811">Translocation</keyword>
<dbReference type="Pfam" id="PF03958">
    <property type="entry name" value="Secretin_N"/>
    <property type="match status" value="2"/>
</dbReference>
<dbReference type="GO" id="GO:0030254">
    <property type="term" value="P:protein secretion by the type III secretion system"/>
    <property type="evidence" value="ECO:0007669"/>
    <property type="project" value="UniProtKB-UniRule"/>
</dbReference>
<dbReference type="EMBL" id="QZCH01000014">
    <property type="protein sequence ID" value="RJG42764.1"/>
    <property type="molecule type" value="Genomic_DNA"/>
</dbReference>
<keyword evidence="3" id="KW-0472">Membrane</keyword>
<dbReference type="InterPro" id="IPR005644">
    <property type="entry name" value="NolW-like"/>
</dbReference>
<dbReference type="InterPro" id="IPR004846">
    <property type="entry name" value="T2SS/T3SS_dom"/>
</dbReference>
<organism evidence="8 9">
    <name type="scientific">Motilimonas pumila</name>
    <dbReference type="NCBI Taxonomy" id="2303987"/>
    <lineage>
        <taxon>Bacteria</taxon>
        <taxon>Pseudomonadati</taxon>
        <taxon>Pseudomonadota</taxon>
        <taxon>Gammaproteobacteria</taxon>
        <taxon>Alteromonadales</taxon>
        <taxon>Alteromonadales genera incertae sedis</taxon>
        <taxon>Motilimonas</taxon>
    </lineage>
</organism>
<evidence type="ECO:0000313" key="8">
    <source>
        <dbReference type="EMBL" id="RJG42764.1"/>
    </source>
</evidence>
<dbReference type="InterPro" id="IPR003522">
    <property type="entry name" value="T3SS_OM_pore_YscC"/>
</dbReference>
<dbReference type="AlphaFoldDB" id="A0A418YE64"/>
<dbReference type="Proteomes" id="UP000283255">
    <property type="component" value="Unassembled WGS sequence"/>
</dbReference>
<comment type="function">
    <text evidence="3">Component of the type III secretion system (T3SS), also called injectisome, which is used to inject bacterial effector proteins into eukaryotic host cells. Forms a ring-shaped multimeric structure with an apparent central pore in the outer membrane.</text>
</comment>
<evidence type="ECO:0000256" key="3">
    <source>
        <dbReference type="HAMAP-Rule" id="MF_02219"/>
    </source>
</evidence>
<protein>
    <recommendedName>
        <fullName evidence="3">Type 3 secretion system secretin</fullName>
        <shortName evidence="3">T3SS secretin</shortName>
    </recommendedName>
</protein>
<evidence type="ECO:0000313" key="9">
    <source>
        <dbReference type="Proteomes" id="UP000283255"/>
    </source>
</evidence>
<dbReference type="PRINTS" id="PR01337">
    <property type="entry name" value="TYPE3OMGPROT"/>
</dbReference>
<feature type="domain" description="NolW-like" evidence="7">
    <location>
        <begin position="200"/>
        <end position="321"/>
    </location>
</feature>
<reference evidence="8 9" key="1">
    <citation type="submission" date="2018-09" db="EMBL/GenBank/DDBJ databases">
        <authorList>
            <person name="Wang F."/>
        </authorList>
    </citation>
    <scope>NUCLEOTIDE SEQUENCE [LARGE SCALE GENOMIC DNA]</scope>
    <source>
        <strain evidence="8 9">PLHSC7-2</strain>
    </source>
</reference>
<dbReference type="Pfam" id="PF00263">
    <property type="entry name" value="Secretin"/>
    <property type="match status" value="1"/>
</dbReference>
<feature type="compositionally biased region" description="Basic and acidic residues" evidence="5">
    <location>
        <begin position="258"/>
        <end position="267"/>
    </location>
</feature>
<evidence type="ECO:0000256" key="1">
    <source>
        <dbReference type="ARBA" id="ARBA00004442"/>
    </source>
</evidence>
<dbReference type="GO" id="GO:0015627">
    <property type="term" value="C:type II protein secretion system complex"/>
    <property type="evidence" value="ECO:0007669"/>
    <property type="project" value="TreeGrafter"/>
</dbReference>
<accession>A0A418YE64</accession>
<sequence length="639" mass="70463">MSNNSNNSNYKPSNRYIKMSLSGLSTFCLSLLMAALLFGGQAQGKQPQLAEQPFEYYAEGETLREVLTALATSSGLSVNVSSSINDTFNGHLQQRSARQALDYLASAYDLIWYFDGSTLYVYKSTEIQSQIFRLNGVSVSQIKDTMVQLKIWDNRFDWRAIEYSGILMVSGPPRYLELVNQTVNLLQQDSDPSLSDPLEMRIFKLKHASAVDRKFTARGDDIVIPGVATMLANMAGASDNRGKSTTVSLKKNPVGKQKGMEINKTESEPAAAENSAAQGEAHSLVQIQADPSLNAVIVQDYRSRIRLYENLIKQLDQPREQLEISLVIIDLATNSLQEIGVDWQVKQLKVGDGLVDLILPGASDAIADEIVQTNADFLATVSALEGEGRARVTSRPAVVTENGIQAILDNNETFYVKVEGERVAELEAITYGTMLQVTPRIVEDGQPIKRIYLDLTIEDGNQVQDGAVDSLPTVKNTQISTRASVPEGASLLIGGYFREANTYGNTSVPGLGDIPYAGELFTHHKDTTQQMVRLFMISPKILKVDEIKPTVEDDLNQPFSFSDQITDMANMSNSNSRIFAIDNLQPCETSSKARNRRNNYMDKGYTTMVKTCRDLDGVPGYRVALSQCPLGANEPECRL</sequence>
<dbReference type="PANTHER" id="PTHR30332">
    <property type="entry name" value="PROBABLE GENERAL SECRETION PATHWAY PROTEIN D"/>
    <property type="match status" value="1"/>
</dbReference>
<evidence type="ECO:0000256" key="5">
    <source>
        <dbReference type="SAM" id="MobiDB-lite"/>
    </source>
</evidence>
<comment type="similarity">
    <text evidence="3">Belongs to the bacterial secretin family. T3SS SctC subfamily.</text>
</comment>
<feature type="domain" description="Type II/III secretion system secretin-like" evidence="6">
    <location>
        <begin position="383"/>
        <end position="543"/>
    </location>
</feature>
<evidence type="ECO:0000256" key="2">
    <source>
        <dbReference type="ARBA" id="ARBA00022729"/>
    </source>
</evidence>
<keyword evidence="9" id="KW-1185">Reference proteome</keyword>
<dbReference type="GO" id="GO:0030257">
    <property type="term" value="C:type III protein secretion system complex"/>
    <property type="evidence" value="ECO:0007669"/>
    <property type="project" value="UniProtKB-UniRule"/>
</dbReference>
<comment type="subunit">
    <text evidence="3">The core secretion machinery of the T3SS is composed of approximately 20 different proteins, including cytoplasmic components, a base, an export apparatus and a needle. This subunit is part of the base, which anchors the injectisome in the bacterial cell envelope. Forms a stable homooligomeric complex.</text>
</comment>
<dbReference type="PANTHER" id="PTHR30332:SF5">
    <property type="entry name" value="SPI-1 TYPE 3 SECRETION SYSTEM SECRETIN"/>
    <property type="match status" value="1"/>
</dbReference>
<keyword evidence="3" id="KW-0998">Cell outer membrane</keyword>
<dbReference type="Gene3D" id="3.55.50.30">
    <property type="match status" value="1"/>
</dbReference>
<evidence type="ECO:0000259" key="7">
    <source>
        <dbReference type="Pfam" id="PF03958"/>
    </source>
</evidence>
<comment type="caution">
    <text evidence="8">The sequence shown here is derived from an EMBL/GenBank/DDBJ whole genome shotgun (WGS) entry which is preliminary data.</text>
</comment>
<keyword evidence="3" id="KW-0653">Protein transport</keyword>
<evidence type="ECO:0000256" key="4">
    <source>
        <dbReference type="RuleBase" id="RU004004"/>
    </source>
</evidence>
<name>A0A418YE64_9GAMM</name>
<dbReference type="InterPro" id="IPR038591">
    <property type="entry name" value="NolW-like_sf"/>
</dbReference>
<comment type="subcellular location">
    <subcellularLocation>
        <location evidence="1 3 4">Cell outer membrane</location>
    </subcellularLocation>
</comment>
<keyword evidence="3 4" id="KW-0813">Transport</keyword>
<dbReference type="GO" id="GO:0009279">
    <property type="term" value="C:cell outer membrane"/>
    <property type="evidence" value="ECO:0007669"/>
    <property type="project" value="UniProtKB-SubCell"/>
</dbReference>
<evidence type="ECO:0000259" key="6">
    <source>
        <dbReference type="Pfam" id="PF00263"/>
    </source>
</evidence>
<feature type="domain" description="NolW-like" evidence="7">
    <location>
        <begin position="129"/>
        <end position="186"/>
    </location>
</feature>
<dbReference type="HAMAP" id="MF_02219">
    <property type="entry name" value="Type_III_secretin"/>
    <property type="match status" value="1"/>
</dbReference>
<proteinExistence type="inferred from homology"/>
<reference evidence="8 9" key="2">
    <citation type="submission" date="2019-01" db="EMBL/GenBank/DDBJ databases">
        <title>Motilimonas pumilus sp. nov., isolated from the gut of sea cucumber (Apostichopus japonicus).</title>
        <authorList>
            <person name="Wang F.-Q."/>
            <person name="Ren L.-H."/>
            <person name="Lin Y.-W."/>
            <person name="Sun G.-H."/>
            <person name="Du Z.-J."/>
            <person name="Zhao J.-X."/>
            <person name="Liu X.-J."/>
            <person name="Liu L.-J."/>
        </authorList>
    </citation>
    <scope>NUCLEOTIDE SEQUENCE [LARGE SCALE GENOMIC DNA]</scope>
    <source>
        <strain evidence="8 9">PLHSC7-2</strain>
    </source>
</reference>
<dbReference type="Gene3D" id="3.30.1370.120">
    <property type="match status" value="2"/>
</dbReference>
<keyword evidence="2 3" id="KW-0732">Signal</keyword>
<feature type="region of interest" description="Disordered" evidence="5">
    <location>
        <begin position="241"/>
        <end position="275"/>
    </location>
</feature>